<evidence type="ECO:0000259" key="3">
    <source>
        <dbReference type="PROSITE" id="PS51387"/>
    </source>
</evidence>
<dbReference type="InterPro" id="IPR006094">
    <property type="entry name" value="Oxid_FAD_bind_N"/>
</dbReference>
<organism evidence="4 5">
    <name type="scientific">Micromonospora pisi</name>
    <dbReference type="NCBI Taxonomy" id="589240"/>
    <lineage>
        <taxon>Bacteria</taxon>
        <taxon>Bacillati</taxon>
        <taxon>Actinomycetota</taxon>
        <taxon>Actinomycetes</taxon>
        <taxon>Micromonosporales</taxon>
        <taxon>Micromonosporaceae</taxon>
        <taxon>Micromonospora</taxon>
    </lineage>
</organism>
<comment type="caution">
    <text evidence="4">The sequence shown here is derived from an EMBL/GenBank/DDBJ whole genome shotgun (WGS) entry which is preliminary data.</text>
</comment>
<feature type="domain" description="FAD-binding PCMH-type" evidence="3">
    <location>
        <begin position="34"/>
        <end position="204"/>
    </location>
</feature>
<dbReference type="RefSeq" id="WP_121158191.1">
    <property type="nucleotide sequence ID" value="NZ_RBKT01000001.1"/>
</dbReference>
<dbReference type="InterPro" id="IPR016167">
    <property type="entry name" value="FAD-bd_PCMH_sub1"/>
</dbReference>
<keyword evidence="5" id="KW-1185">Reference proteome</keyword>
<evidence type="ECO:0000313" key="5">
    <source>
        <dbReference type="Proteomes" id="UP000277671"/>
    </source>
</evidence>
<dbReference type="AlphaFoldDB" id="A0A495JL59"/>
<name>A0A495JL59_9ACTN</name>
<dbReference type="PANTHER" id="PTHR43762:SF1">
    <property type="entry name" value="D-ARABINONO-1,4-LACTONE OXIDASE"/>
    <property type="match status" value="1"/>
</dbReference>
<dbReference type="InterPro" id="IPR007173">
    <property type="entry name" value="ALO_C"/>
</dbReference>
<feature type="region of interest" description="Disordered" evidence="2">
    <location>
        <begin position="1"/>
        <end position="31"/>
    </location>
</feature>
<dbReference type="InterPro" id="IPR010031">
    <property type="entry name" value="FAD_lactone_oxidase-like"/>
</dbReference>
<dbReference type="InterPro" id="IPR036318">
    <property type="entry name" value="FAD-bd_PCMH-like_sf"/>
</dbReference>
<evidence type="ECO:0000256" key="2">
    <source>
        <dbReference type="SAM" id="MobiDB-lite"/>
    </source>
</evidence>
<dbReference type="NCBIfam" id="TIGR01679">
    <property type="entry name" value="bact_FAD_ox"/>
    <property type="match status" value="1"/>
</dbReference>
<dbReference type="Gene3D" id="3.30.465.10">
    <property type="match status" value="1"/>
</dbReference>
<dbReference type="InterPro" id="IPR016171">
    <property type="entry name" value="Vanillyl_alc_oxidase_C-sub2"/>
</dbReference>
<dbReference type="GO" id="GO:0016020">
    <property type="term" value="C:membrane"/>
    <property type="evidence" value="ECO:0007669"/>
    <property type="project" value="InterPro"/>
</dbReference>
<dbReference type="SUPFAM" id="SSF56176">
    <property type="entry name" value="FAD-binding/transporter-associated domain-like"/>
    <property type="match status" value="1"/>
</dbReference>
<dbReference type="PANTHER" id="PTHR43762">
    <property type="entry name" value="L-GULONOLACTONE OXIDASE"/>
    <property type="match status" value="1"/>
</dbReference>
<dbReference type="PIRSF" id="PIRSF000136">
    <property type="entry name" value="LGO_GLO"/>
    <property type="match status" value="1"/>
</dbReference>
<reference evidence="4 5" key="1">
    <citation type="submission" date="2018-10" db="EMBL/GenBank/DDBJ databases">
        <title>Sequencing the genomes of 1000 actinobacteria strains.</title>
        <authorList>
            <person name="Klenk H.-P."/>
        </authorList>
    </citation>
    <scope>NUCLEOTIDE SEQUENCE [LARGE SCALE GENOMIC DNA]</scope>
    <source>
        <strain evidence="4 5">DSM 45175</strain>
    </source>
</reference>
<evidence type="ECO:0000256" key="1">
    <source>
        <dbReference type="ARBA" id="ARBA00023002"/>
    </source>
</evidence>
<dbReference type="GO" id="GO:0003885">
    <property type="term" value="F:D-arabinono-1,4-lactone oxidase activity"/>
    <property type="evidence" value="ECO:0007669"/>
    <property type="project" value="InterPro"/>
</dbReference>
<dbReference type="InterPro" id="IPR016166">
    <property type="entry name" value="FAD-bd_PCMH"/>
</dbReference>
<sequence>MASTPSPYGAVSPPGATPPSTTPAPGWTNWAGNQRATASTVLRPSTVEQLADAVRVAASAGRRIKAVGSGHSFTDIAGATDLRIELGDLGGPIRIDQEQRLATVPAGLELRALNALLASHGLAMPNLGDIDAQTVAGALSTGTHGTGAGYGCLSTFVEDLTLVTGAGEIRHCSATTDPELFAAARVGLGALGIITEVTLRCVDAFVLRADERPAPLATVLADLPDLIDRNDHFEFYWFPYTDRVQVKTNNRVPLDDRPLPRFRGWLDDEFLANTVFAGACRLGRAVPGLVRPISAISARALTARTYTGRSDQVFCTPRRVRFTEMEYGLPRAALPEALTALRRVVDGLPFKVQFPVEVRFTAPDDIWLSHGYQRESAYLAIHQYVGAPYEPYFQAFEREAIGLGGRPHWGKLHYRDAASLRAVYPRFDDFVAVRDRLDPGRVFANAYTERVLGG</sequence>
<dbReference type="EMBL" id="RBKT01000001">
    <property type="protein sequence ID" value="RKR89790.1"/>
    <property type="molecule type" value="Genomic_DNA"/>
</dbReference>
<dbReference type="GO" id="GO:0071949">
    <property type="term" value="F:FAD binding"/>
    <property type="evidence" value="ECO:0007669"/>
    <property type="project" value="InterPro"/>
</dbReference>
<dbReference type="PROSITE" id="PS51387">
    <property type="entry name" value="FAD_PCMH"/>
    <property type="match status" value="1"/>
</dbReference>
<gene>
    <name evidence="4" type="ORF">BDK92_4147</name>
</gene>
<dbReference type="Pfam" id="PF01565">
    <property type="entry name" value="FAD_binding_4"/>
    <property type="match status" value="1"/>
</dbReference>
<accession>A0A495JL59</accession>
<keyword evidence="1" id="KW-0560">Oxidoreductase</keyword>
<dbReference type="Proteomes" id="UP000277671">
    <property type="component" value="Unassembled WGS sequence"/>
</dbReference>
<proteinExistence type="predicted"/>
<evidence type="ECO:0000313" key="4">
    <source>
        <dbReference type="EMBL" id="RKR89790.1"/>
    </source>
</evidence>
<dbReference type="InterPro" id="IPR016169">
    <property type="entry name" value="FAD-bd_PCMH_sub2"/>
</dbReference>
<protein>
    <submittedName>
        <fullName evidence="4">L-gulonolactone oxidase</fullName>
    </submittedName>
</protein>
<dbReference type="Gene3D" id="3.30.43.10">
    <property type="entry name" value="Uridine Diphospho-n-acetylenolpyruvylglucosamine Reductase, domain 2"/>
    <property type="match status" value="1"/>
</dbReference>
<dbReference type="Gene3D" id="1.10.45.10">
    <property type="entry name" value="Vanillyl-alcohol Oxidase, Chain A, domain 4"/>
    <property type="match status" value="1"/>
</dbReference>
<dbReference type="Gene3D" id="3.30.70.2520">
    <property type="match status" value="1"/>
</dbReference>
<dbReference type="OrthoDB" id="9800184at2"/>
<dbReference type="Pfam" id="PF04030">
    <property type="entry name" value="ALO"/>
    <property type="match status" value="1"/>
</dbReference>
<dbReference type="GO" id="GO:0080049">
    <property type="term" value="F:L-gulono-1,4-lactone dehydrogenase activity"/>
    <property type="evidence" value="ECO:0007669"/>
    <property type="project" value="TreeGrafter"/>
</dbReference>